<comment type="caution">
    <text evidence="2">The sequence shown here is derived from an EMBL/GenBank/DDBJ whole genome shotgun (WGS) entry which is preliminary data.</text>
</comment>
<dbReference type="InterPro" id="IPR049192">
    <property type="entry name" value="DUF4246_C"/>
</dbReference>
<reference evidence="2 3" key="1">
    <citation type="submission" date="2019-01" db="EMBL/GenBank/DDBJ databases">
        <title>Draft genome sequence of Psathyrella aberdarensis IHI B618.</title>
        <authorList>
            <person name="Buettner E."/>
            <person name="Kellner H."/>
        </authorList>
    </citation>
    <scope>NUCLEOTIDE SEQUENCE [LARGE SCALE GENOMIC DNA]</scope>
    <source>
        <strain evidence="2 3">IHI B618</strain>
    </source>
</reference>
<dbReference type="AlphaFoldDB" id="A0A4Q2DGL9"/>
<sequence length="563" mass="64601">MLGFINRVTDEQEWHKKVIATFVLSICWVFDDDIIAKWRAEVKSNREDFTEKMFDYCIQELRYRAERFKPNSSKRGAIVVFNGKVVKSDYTVPEGVKLALQSAIEPLESVPEAQKDWHPGSDGKLLCLLHPSLYPLVYGKTKVLPIGSQVTTLEDCISRCGEGAVVPTPIAKRNRVYYDSIYDPYSTKFQWLPCEVDISGNRPKILSYINNLHPEKHKDLYHSIEDIIEAAIPLWEISIAGINPEDPYSTASDVLRIPYSRVEYTPDFPSIPESDFPKRFTGERENDYHWRKIDWWEDNRTLVIPEPGLPFDPNRFESSDSDTLSFKEVHAKRGRPLQIIVKIENIELTPEKPAYGAGMWHVEGQLNEHICATAIYYRSCSNITDSDLAFRQVISDEAEACIDYEQDNSAWLRAIFGCEHNEPKIQAAGAVKTIEGRLITFPNTLQYGVERFKLADRTKPGHMKIVVLFLVDPNVRIISTASVPCQRLDWWKEANLTQVPLNSSPSLLESLPVEVQDQVFDQVQEFPISLQEAKESRLKLVRERRNFALDNQRVLEGRTFSLC</sequence>
<dbReference type="InterPro" id="IPR025340">
    <property type="entry name" value="DUF4246"/>
</dbReference>
<dbReference type="EMBL" id="SDEE01000322">
    <property type="protein sequence ID" value="RXW17675.1"/>
    <property type="molecule type" value="Genomic_DNA"/>
</dbReference>
<organism evidence="2 3">
    <name type="scientific">Candolleomyces aberdarensis</name>
    <dbReference type="NCBI Taxonomy" id="2316362"/>
    <lineage>
        <taxon>Eukaryota</taxon>
        <taxon>Fungi</taxon>
        <taxon>Dikarya</taxon>
        <taxon>Basidiomycota</taxon>
        <taxon>Agaricomycotina</taxon>
        <taxon>Agaricomycetes</taxon>
        <taxon>Agaricomycetidae</taxon>
        <taxon>Agaricales</taxon>
        <taxon>Agaricineae</taxon>
        <taxon>Psathyrellaceae</taxon>
        <taxon>Candolleomyces</taxon>
    </lineage>
</organism>
<protein>
    <recommendedName>
        <fullName evidence="1">DUF4246 domain-containing protein</fullName>
    </recommendedName>
</protein>
<dbReference type="PANTHER" id="PTHR33119:SF1">
    <property type="entry name" value="FE2OG DIOXYGENASE DOMAIN-CONTAINING PROTEIN"/>
    <property type="match status" value="1"/>
</dbReference>
<proteinExistence type="predicted"/>
<dbReference type="Pfam" id="PF14033">
    <property type="entry name" value="DUF4246"/>
    <property type="match status" value="1"/>
</dbReference>
<feature type="domain" description="DUF4246" evidence="1">
    <location>
        <begin position="51"/>
        <end position="493"/>
    </location>
</feature>
<dbReference type="STRING" id="2316362.A0A4Q2DGL9"/>
<evidence type="ECO:0000259" key="1">
    <source>
        <dbReference type="Pfam" id="PF14033"/>
    </source>
</evidence>
<dbReference type="PANTHER" id="PTHR33119">
    <property type="entry name" value="IFI3P"/>
    <property type="match status" value="1"/>
</dbReference>
<evidence type="ECO:0000313" key="3">
    <source>
        <dbReference type="Proteomes" id="UP000290288"/>
    </source>
</evidence>
<name>A0A4Q2DGL9_9AGAR</name>
<keyword evidence="3" id="KW-1185">Reference proteome</keyword>
<accession>A0A4Q2DGL9</accession>
<dbReference type="Proteomes" id="UP000290288">
    <property type="component" value="Unassembled WGS sequence"/>
</dbReference>
<dbReference type="OrthoDB" id="415532at2759"/>
<evidence type="ECO:0000313" key="2">
    <source>
        <dbReference type="EMBL" id="RXW17675.1"/>
    </source>
</evidence>
<gene>
    <name evidence="2" type="ORF">EST38_g8175</name>
</gene>